<evidence type="ECO:0000259" key="4">
    <source>
        <dbReference type="Pfam" id="PF03167"/>
    </source>
</evidence>
<proteinExistence type="predicted"/>
<dbReference type="GO" id="GO:0006285">
    <property type="term" value="P:base-excision repair, AP site formation"/>
    <property type="evidence" value="ECO:0007669"/>
    <property type="project" value="InterPro"/>
</dbReference>
<gene>
    <name evidence="5" type="ORF">GNP95_20610</name>
</gene>
<evidence type="ECO:0000256" key="2">
    <source>
        <dbReference type="ARBA" id="ARBA00022801"/>
    </source>
</evidence>
<organism evidence="5 6">
    <name type="scientific">Paenibacillus woosongensis</name>
    <dbReference type="NCBI Taxonomy" id="307580"/>
    <lineage>
        <taxon>Bacteria</taxon>
        <taxon>Bacillati</taxon>
        <taxon>Bacillota</taxon>
        <taxon>Bacilli</taxon>
        <taxon>Bacillales</taxon>
        <taxon>Paenibacillaceae</taxon>
        <taxon>Paenibacillus</taxon>
    </lineage>
</organism>
<dbReference type="PANTHER" id="PTHR12159:SF9">
    <property type="entry name" value="G_T MISMATCH-SPECIFIC THYMINE DNA GLYCOSYLASE"/>
    <property type="match status" value="1"/>
</dbReference>
<keyword evidence="1" id="KW-0227">DNA damage</keyword>
<evidence type="ECO:0000256" key="3">
    <source>
        <dbReference type="ARBA" id="ARBA00023204"/>
    </source>
</evidence>
<protein>
    <submittedName>
        <fullName evidence="5">Mismatch-specific DNA-glycosylase</fullName>
    </submittedName>
</protein>
<comment type="caution">
    <text evidence="5">The sequence shown here is derived from an EMBL/GenBank/DDBJ whole genome shotgun (WGS) entry which is preliminary data.</text>
</comment>
<accession>A0A7X2Z4B3</accession>
<keyword evidence="2" id="KW-0378">Hydrolase</keyword>
<sequence length="182" mass="20437">MREANESTEIQEIADHLDFGLSIVFIGFNPSIRSGQVGHHYANPRNNFWRILHSSGLTPRLYQASEDGELLKLGYGFTNIVARPTKGAEDITREEYAEGRTILRAKLEKYRPGVACFVGKGVYTEYSRKSHVEWGFQENPVVEGIHEFVAPSSSGLVRMPMSEIVDIYKKLNAFVTGISTPE</sequence>
<evidence type="ECO:0000313" key="6">
    <source>
        <dbReference type="Proteomes" id="UP000447876"/>
    </source>
</evidence>
<dbReference type="InterPro" id="IPR015637">
    <property type="entry name" value="MUG/TDG"/>
</dbReference>
<dbReference type="OrthoDB" id="9799921at2"/>
<dbReference type="SUPFAM" id="SSF52141">
    <property type="entry name" value="Uracil-DNA glycosylase-like"/>
    <property type="match status" value="1"/>
</dbReference>
<evidence type="ECO:0000256" key="1">
    <source>
        <dbReference type="ARBA" id="ARBA00022763"/>
    </source>
</evidence>
<dbReference type="AlphaFoldDB" id="A0A7X2Z4B3"/>
<dbReference type="CDD" id="cd10028">
    <property type="entry name" value="UDG-F2_TDG_MUG"/>
    <property type="match status" value="1"/>
</dbReference>
<dbReference type="InterPro" id="IPR036895">
    <property type="entry name" value="Uracil-DNA_glycosylase-like_sf"/>
</dbReference>
<dbReference type="GO" id="GO:0008263">
    <property type="term" value="F:pyrimidine-specific mismatch base pair DNA N-glycosylase activity"/>
    <property type="evidence" value="ECO:0007669"/>
    <property type="project" value="TreeGrafter"/>
</dbReference>
<dbReference type="Pfam" id="PF03167">
    <property type="entry name" value="UDG"/>
    <property type="match status" value="1"/>
</dbReference>
<reference evidence="5 6" key="1">
    <citation type="submission" date="2019-11" db="EMBL/GenBank/DDBJ databases">
        <title>Draft genome sequences of five Paenibacillus species of dairy origin.</title>
        <authorList>
            <person name="Olajide A.M."/>
            <person name="Chen S."/>
            <person name="Lapointe G."/>
        </authorList>
    </citation>
    <scope>NUCLEOTIDE SEQUENCE [LARGE SCALE GENOMIC DNA]</scope>
    <source>
        <strain evidence="5 6">12CR55</strain>
    </source>
</reference>
<feature type="domain" description="Uracil-DNA glycosylase-like" evidence="4">
    <location>
        <begin position="18"/>
        <end position="162"/>
    </location>
</feature>
<keyword evidence="3" id="KW-0234">DNA repair</keyword>
<dbReference type="Proteomes" id="UP000447876">
    <property type="component" value="Unassembled WGS sequence"/>
</dbReference>
<evidence type="ECO:0000313" key="5">
    <source>
        <dbReference type="EMBL" id="MUG47356.1"/>
    </source>
</evidence>
<dbReference type="GO" id="GO:0004844">
    <property type="term" value="F:uracil DNA N-glycosylase activity"/>
    <property type="evidence" value="ECO:0007669"/>
    <property type="project" value="TreeGrafter"/>
</dbReference>
<dbReference type="Gene3D" id="3.40.470.10">
    <property type="entry name" value="Uracil-DNA glycosylase-like domain"/>
    <property type="match status" value="1"/>
</dbReference>
<dbReference type="PANTHER" id="PTHR12159">
    <property type="entry name" value="G/T AND G/U MISMATCH-SPECIFIC DNA GLYCOSYLASE"/>
    <property type="match status" value="1"/>
</dbReference>
<dbReference type="EMBL" id="WNZW01000011">
    <property type="protein sequence ID" value="MUG47356.1"/>
    <property type="molecule type" value="Genomic_DNA"/>
</dbReference>
<dbReference type="RefSeq" id="WP_155612725.1">
    <property type="nucleotide sequence ID" value="NZ_WNZW01000011.1"/>
</dbReference>
<dbReference type="InterPro" id="IPR005122">
    <property type="entry name" value="Uracil-DNA_glycosylase-like"/>
</dbReference>
<name>A0A7X2Z4B3_9BACL</name>